<reference evidence="1 2" key="1">
    <citation type="submission" date="2016-10" db="EMBL/GenBank/DDBJ databases">
        <authorList>
            <person name="de Groot N.N."/>
        </authorList>
    </citation>
    <scope>NUCLEOTIDE SEQUENCE [LARGE SCALE GENOMIC DNA]</scope>
    <source>
        <strain evidence="2">P4-7,KCTC 19426,CECT 7604</strain>
    </source>
</reference>
<dbReference type="AlphaFoldDB" id="A0A1H0LRK2"/>
<dbReference type="Proteomes" id="UP000198741">
    <property type="component" value="Chromosome I"/>
</dbReference>
<protein>
    <submittedName>
        <fullName evidence="1">Uncharacterized protein</fullName>
    </submittedName>
</protein>
<sequence length="77" mass="8492">MNDEQLIVQSQPGGCQGFRRYFALRKPIFFECKCPAFGAAAISAGLTETKMGKPIANQRRTLTVAFQVDAASRVEPR</sequence>
<accession>A0A1H0LRK2</accession>
<keyword evidence="2" id="KW-1185">Reference proteome</keyword>
<proteinExistence type="predicted"/>
<dbReference type="STRING" id="1090615.SAMN04515671_1776"/>
<dbReference type="EMBL" id="LT629710">
    <property type="protein sequence ID" value="SDO70889.1"/>
    <property type="molecule type" value="Genomic_DNA"/>
</dbReference>
<evidence type="ECO:0000313" key="2">
    <source>
        <dbReference type="Proteomes" id="UP000198741"/>
    </source>
</evidence>
<name>A0A1H0LRK2_9ACTN</name>
<evidence type="ECO:0000313" key="1">
    <source>
        <dbReference type="EMBL" id="SDO70889.1"/>
    </source>
</evidence>
<organism evidence="1 2">
    <name type="scientific">Nakamurella panacisegetis</name>
    <dbReference type="NCBI Taxonomy" id="1090615"/>
    <lineage>
        <taxon>Bacteria</taxon>
        <taxon>Bacillati</taxon>
        <taxon>Actinomycetota</taxon>
        <taxon>Actinomycetes</taxon>
        <taxon>Nakamurellales</taxon>
        <taxon>Nakamurellaceae</taxon>
        <taxon>Nakamurella</taxon>
    </lineage>
</organism>
<gene>
    <name evidence="1" type="ORF">SAMN04515671_1776</name>
</gene>